<evidence type="ECO:0000256" key="3">
    <source>
        <dbReference type="ARBA" id="ARBA00022692"/>
    </source>
</evidence>
<proteinExistence type="predicted"/>
<evidence type="ECO:0000259" key="7">
    <source>
        <dbReference type="Pfam" id="PF00482"/>
    </source>
</evidence>
<feature type="transmembrane region" description="Helical" evidence="6">
    <location>
        <begin position="6"/>
        <end position="26"/>
    </location>
</feature>
<name>A0A193GET7_9BORD</name>
<reference evidence="8 9" key="1">
    <citation type="submission" date="2016-06" db="EMBL/GenBank/DDBJ databases">
        <title>Complete genome sequences of Bordetella bronchialis and Bordetella flabilis.</title>
        <authorList>
            <person name="LiPuma J.J."/>
            <person name="Spilker T."/>
        </authorList>
    </citation>
    <scope>NUCLEOTIDE SEQUENCE [LARGE SCALE GENOMIC DNA]</scope>
    <source>
        <strain evidence="8 9">AU10664</strain>
    </source>
</reference>
<evidence type="ECO:0000256" key="1">
    <source>
        <dbReference type="ARBA" id="ARBA00004651"/>
    </source>
</evidence>
<dbReference type="RefSeq" id="WP_066659808.1">
    <property type="nucleotide sequence ID" value="NZ_CBCSCL010000018.1"/>
</dbReference>
<feature type="domain" description="Type II secretion system protein GspF" evidence="7">
    <location>
        <begin position="115"/>
        <end position="237"/>
    </location>
</feature>
<feature type="transmembrane region" description="Helical" evidence="6">
    <location>
        <begin position="253"/>
        <end position="273"/>
    </location>
</feature>
<dbReference type="OrthoDB" id="597333at2"/>
<keyword evidence="4 6" id="KW-1133">Transmembrane helix</keyword>
<dbReference type="STRING" id="463014.BAU07_16910"/>
<evidence type="ECO:0000313" key="8">
    <source>
        <dbReference type="EMBL" id="ANN78567.1"/>
    </source>
</evidence>
<dbReference type="AlphaFoldDB" id="A0A193GET7"/>
<sequence length="281" mass="30260">MIWLAAIAATCCIMVACWSAYGWLAAALSRYRQVYTDAAGARLGEVFLFVDARQLWLVNLAGCVTIASMTYAATASVPAALIAGLLPVRLPHILIALLRRRRQHRFDAQLPDMLLALGSSLRAGASLPGALRQLVEQCEAPLSQEFGLMLREQRLGLSFEATLLNLQARMPTEATGLVVAALRVASHTGGNLAEALERIAAVLLTRLQLQGRIRALTAQGRLQGWIVGALAPLLAATLTWLDPASMAALWHTPAGWTALVVMALLETAGVVWIRRIVNIDV</sequence>
<evidence type="ECO:0000256" key="2">
    <source>
        <dbReference type="ARBA" id="ARBA00022475"/>
    </source>
</evidence>
<comment type="subcellular location">
    <subcellularLocation>
        <location evidence="1">Cell membrane</location>
        <topology evidence="1">Multi-pass membrane protein</topology>
    </subcellularLocation>
</comment>
<dbReference type="PANTHER" id="PTHR35007:SF1">
    <property type="entry name" value="PILUS ASSEMBLY PROTEIN"/>
    <property type="match status" value="1"/>
</dbReference>
<gene>
    <name evidence="8" type="ORF">BAU07_16910</name>
</gene>
<keyword evidence="5 6" id="KW-0472">Membrane</keyword>
<feature type="transmembrane region" description="Helical" evidence="6">
    <location>
        <begin position="79"/>
        <end position="98"/>
    </location>
</feature>
<keyword evidence="9" id="KW-1185">Reference proteome</keyword>
<dbReference type="Proteomes" id="UP000091926">
    <property type="component" value="Chromosome"/>
</dbReference>
<evidence type="ECO:0000313" key="9">
    <source>
        <dbReference type="Proteomes" id="UP000091926"/>
    </source>
</evidence>
<evidence type="ECO:0000256" key="5">
    <source>
        <dbReference type="ARBA" id="ARBA00023136"/>
    </source>
</evidence>
<dbReference type="InterPro" id="IPR042094">
    <property type="entry name" value="T2SS_GspF_sf"/>
</dbReference>
<dbReference type="GO" id="GO:0005886">
    <property type="term" value="C:plasma membrane"/>
    <property type="evidence" value="ECO:0007669"/>
    <property type="project" value="UniProtKB-SubCell"/>
</dbReference>
<dbReference type="KEGG" id="bfz:BAU07_16910"/>
<keyword evidence="3 6" id="KW-0812">Transmembrane</keyword>
<dbReference type="PANTHER" id="PTHR35007">
    <property type="entry name" value="INTEGRAL MEMBRANE PROTEIN-RELATED"/>
    <property type="match status" value="1"/>
</dbReference>
<dbReference type="InterPro" id="IPR018076">
    <property type="entry name" value="T2SS_GspF_dom"/>
</dbReference>
<feature type="transmembrane region" description="Helical" evidence="6">
    <location>
        <begin position="55"/>
        <end position="73"/>
    </location>
</feature>
<protein>
    <submittedName>
        <fullName evidence="8">Pilus assembly protein</fullName>
    </submittedName>
</protein>
<dbReference type="EMBL" id="CP016172">
    <property type="protein sequence ID" value="ANN78567.1"/>
    <property type="molecule type" value="Genomic_DNA"/>
</dbReference>
<feature type="transmembrane region" description="Helical" evidence="6">
    <location>
        <begin position="222"/>
        <end position="241"/>
    </location>
</feature>
<dbReference type="Gene3D" id="1.20.81.30">
    <property type="entry name" value="Type II secretion system (T2SS), domain F"/>
    <property type="match status" value="1"/>
</dbReference>
<keyword evidence="2" id="KW-1003">Cell membrane</keyword>
<organism evidence="8 9">
    <name type="scientific">Bordetella flabilis</name>
    <dbReference type="NCBI Taxonomy" id="463014"/>
    <lineage>
        <taxon>Bacteria</taxon>
        <taxon>Pseudomonadati</taxon>
        <taxon>Pseudomonadota</taxon>
        <taxon>Betaproteobacteria</taxon>
        <taxon>Burkholderiales</taxon>
        <taxon>Alcaligenaceae</taxon>
        <taxon>Bordetella</taxon>
    </lineage>
</organism>
<accession>A0A193GET7</accession>
<dbReference type="Pfam" id="PF00482">
    <property type="entry name" value="T2SSF"/>
    <property type="match status" value="1"/>
</dbReference>
<evidence type="ECO:0000256" key="6">
    <source>
        <dbReference type="SAM" id="Phobius"/>
    </source>
</evidence>
<evidence type="ECO:0000256" key="4">
    <source>
        <dbReference type="ARBA" id="ARBA00022989"/>
    </source>
</evidence>